<evidence type="ECO:0000313" key="3">
    <source>
        <dbReference type="EMBL" id="MBR7745039.1"/>
    </source>
</evidence>
<dbReference type="AlphaFoldDB" id="A0A941I2H9"/>
<name>A0A941I2H9_9BURK</name>
<dbReference type="RefSeq" id="WP_212682524.1">
    <property type="nucleotide sequence ID" value="NZ_JAGSPM010000001.1"/>
</dbReference>
<reference evidence="3 4" key="1">
    <citation type="submission" date="2021-04" db="EMBL/GenBank/DDBJ databases">
        <title>novel species isolated from subtropical streams in China.</title>
        <authorList>
            <person name="Lu H."/>
        </authorList>
    </citation>
    <scope>NUCLEOTIDE SEQUENCE [LARGE SCALE GENOMIC DNA]</scope>
    <source>
        <strain evidence="3 4">BYS107W</strain>
    </source>
</reference>
<dbReference type="Proteomes" id="UP000680158">
    <property type="component" value="Unassembled WGS sequence"/>
</dbReference>
<comment type="caution">
    <text evidence="3">The sequence shown here is derived from an EMBL/GenBank/DDBJ whole genome shotgun (WGS) entry which is preliminary data.</text>
</comment>
<feature type="signal peptide" evidence="2">
    <location>
        <begin position="1"/>
        <end position="19"/>
    </location>
</feature>
<keyword evidence="4" id="KW-1185">Reference proteome</keyword>
<protein>
    <recommendedName>
        <fullName evidence="5">DUF4124 domain-containing protein</fullName>
    </recommendedName>
</protein>
<feature type="chain" id="PRO_5037651445" description="DUF4124 domain-containing protein" evidence="2">
    <location>
        <begin position="20"/>
        <end position="148"/>
    </location>
</feature>
<feature type="region of interest" description="Disordered" evidence="1">
    <location>
        <begin position="117"/>
        <end position="148"/>
    </location>
</feature>
<keyword evidence="2" id="KW-0732">Signal</keyword>
<evidence type="ECO:0008006" key="5">
    <source>
        <dbReference type="Google" id="ProtNLM"/>
    </source>
</evidence>
<dbReference type="EMBL" id="JAGSPM010000001">
    <property type="protein sequence ID" value="MBR7745039.1"/>
    <property type="molecule type" value="Genomic_DNA"/>
</dbReference>
<organism evidence="3 4">
    <name type="scientific">Undibacterium baiyunense</name>
    <dbReference type="NCBI Taxonomy" id="2828731"/>
    <lineage>
        <taxon>Bacteria</taxon>
        <taxon>Pseudomonadati</taxon>
        <taxon>Pseudomonadota</taxon>
        <taxon>Betaproteobacteria</taxon>
        <taxon>Burkholderiales</taxon>
        <taxon>Oxalobacteraceae</taxon>
        <taxon>Undibacterium</taxon>
    </lineage>
</organism>
<accession>A0A941I2H9</accession>
<evidence type="ECO:0000256" key="1">
    <source>
        <dbReference type="SAM" id="MobiDB-lite"/>
    </source>
</evidence>
<gene>
    <name evidence="3" type="ORF">KDM92_00485</name>
</gene>
<evidence type="ECO:0000256" key="2">
    <source>
        <dbReference type="SAM" id="SignalP"/>
    </source>
</evidence>
<evidence type="ECO:0000313" key="4">
    <source>
        <dbReference type="Proteomes" id="UP000680158"/>
    </source>
</evidence>
<sequence length="148" mass="16504">MKFLATTLTLLFPSMLVFADTTAFKCQENGKTVFSQHPCKSGTSTAIDIKTVAPSADEQLAAQKAHKQRVSAIGKLEKIRERDDAKHEAISRRAANKAAAARKRCEAQQLQTKWAKEDLKNTQPKGEMKAQQKLKRAQERADFVCKDT</sequence>
<proteinExistence type="predicted"/>